<evidence type="ECO:0000313" key="2">
    <source>
        <dbReference type="EMBL" id="KAH8696366.1"/>
    </source>
</evidence>
<sequence>MTSAPSPTGVLGKSENGRLQRAANWFPPRHLKPEKGPPPSSNCSQRAWSMSWGGSPGLGLGLLRPISHRVRDVAFVWWTRVVAVANWLADSGDTVFSLFPLGGRTWGGRPPPGNRLQAVTPHGHLVVTASTPTPTQGPPPGSPMSAPPGSPPLRARRCRARSGSVEHTNRAKVGLTLSDS</sequence>
<gene>
    <name evidence="2" type="ORF">BGW36DRAFT_462249</name>
</gene>
<keyword evidence="3" id="KW-1185">Reference proteome</keyword>
<feature type="compositionally biased region" description="Pro residues" evidence="1">
    <location>
        <begin position="135"/>
        <end position="151"/>
    </location>
</feature>
<organism evidence="2 3">
    <name type="scientific">Talaromyces proteolyticus</name>
    <dbReference type="NCBI Taxonomy" id="1131652"/>
    <lineage>
        <taxon>Eukaryota</taxon>
        <taxon>Fungi</taxon>
        <taxon>Dikarya</taxon>
        <taxon>Ascomycota</taxon>
        <taxon>Pezizomycotina</taxon>
        <taxon>Eurotiomycetes</taxon>
        <taxon>Eurotiomycetidae</taxon>
        <taxon>Eurotiales</taxon>
        <taxon>Trichocomaceae</taxon>
        <taxon>Talaromyces</taxon>
        <taxon>Talaromyces sect. Bacilispori</taxon>
    </lineage>
</organism>
<proteinExistence type="predicted"/>
<feature type="region of interest" description="Disordered" evidence="1">
    <location>
        <begin position="128"/>
        <end position="180"/>
    </location>
</feature>
<name>A0AAD4PZV2_9EURO</name>
<evidence type="ECO:0000313" key="3">
    <source>
        <dbReference type="Proteomes" id="UP001201262"/>
    </source>
</evidence>
<evidence type="ECO:0000256" key="1">
    <source>
        <dbReference type="SAM" id="MobiDB-lite"/>
    </source>
</evidence>
<comment type="caution">
    <text evidence="2">The sequence shown here is derived from an EMBL/GenBank/DDBJ whole genome shotgun (WGS) entry which is preliminary data.</text>
</comment>
<protein>
    <submittedName>
        <fullName evidence="2">Uncharacterized protein</fullName>
    </submittedName>
</protein>
<dbReference type="AlphaFoldDB" id="A0AAD4PZV2"/>
<dbReference type="Proteomes" id="UP001201262">
    <property type="component" value="Unassembled WGS sequence"/>
</dbReference>
<reference evidence="2" key="1">
    <citation type="submission" date="2021-12" db="EMBL/GenBank/DDBJ databases">
        <title>Convergent genome expansion in fungi linked to evolution of root-endophyte symbiosis.</title>
        <authorList>
            <consortium name="DOE Joint Genome Institute"/>
            <person name="Ke Y.-H."/>
            <person name="Bonito G."/>
            <person name="Liao H.-L."/>
            <person name="Looney B."/>
            <person name="Rojas-Flechas A."/>
            <person name="Nash J."/>
            <person name="Hameed K."/>
            <person name="Schadt C."/>
            <person name="Martin F."/>
            <person name="Crous P.W."/>
            <person name="Miettinen O."/>
            <person name="Magnuson J.K."/>
            <person name="Labbe J."/>
            <person name="Jacobson D."/>
            <person name="Doktycz M.J."/>
            <person name="Veneault-Fourrey C."/>
            <person name="Kuo A."/>
            <person name="Mondo S."/>
            <person name="Calhoun S."/>
            <person name="Riley R."/>
            <person name="Ohm R."/>
            <person name="LaButti K."/>
            <person name="Andreopoulos B."/>
            <person name="Pangilinan J."/>
            <person name="Nolan M."/>
            <person name="Tritt A."/>
            <person name="Clum A."/>
            <person name="Lipzen A."/>
            <person name="Daum C."/>
            <person name="Barry K."/>
            <person name="Grigoriev I.V."/>
            <person name="Vilgalys R."/>
        </authorList>
    </citation>
    <scope>NUCLEOTIDE SEQUENCE</scope>
    <source>
        <strain evidence="2">PMI_201</strain>
    </source>
</reference>
<accession>A0AAD4PZV2</accession>
<dbReference type="EMBL" id="JAJTJA010000007">
    <property type="protein sequence ID" value="KAH8696366.1"/>
    <property type="molecule type" value="Genomic_DNA"/>
</dbReference>
<feature type="region of interest" description="Disordered" evidence="1">
    <location>
        <begin position="1"/>
        <end position="46"/>
    </location>
</feature>